<evidence type="ECO:0000256" key="3">
    <source>
        <dbReference type="ARBA" id="ARBA00022769"/>
    </source>
</evidence>
<name>A0A9X2P416_9BACT</name>
<dbReference type="PANTHER" id="PTHR30562">
    <property type="entry name" value="UVRC/OXIDOREDUCTASE"/>
    <property type="match status" value="1"/>
</dbReference>
<dbReference type="Pfam" id="PF01541">
    <property type="entry name" value="GIY-YIG"/>
    <property type="match status" value="1"/>
</dbReference>
<evidence type="ECO:0000256" key="2">
    <source>
        <dbReference type="ARBA" id="ARBA00022763"/>
    </source>
</evidence>
<feature type="domain" description="UvrC family homology region profile" evidence="9">
    <location>
        <begin position="333"/>
        <end position="477"/>
    </location>
</feature>
<evidence type="ECO:0000256" key="1">
    <source>
        <dbReference type="ARBA" id="ARBA00022490"/>
    </source>
</evidence>
<keyword evidence="3 7" id="KW-0228">DNA excision</keyword>
<keyword evidence="2 7" id="KW-0227">DNA damage</keyword>
<sequence length="604" mass="68938">MQASSYSVEDYHSLPDLPGVYKYFNAENELIYVGKAKSLKKRVASYFVKTLGINYKTKRMVKEIRKIEITIVDTEFDALLLENNLIKKIQPKYNIMLKDDKTYPYLLLTNEPFPRLFPTRRMITGRGTYFGPFASVKGMNNVLELIRSIFTIRTCRLDLSPPKIKEKKYKVCLEYHIGNCLGPCEGLQVESDYMKEIEQAKHILKGNLGVPKIHFKKKMQEAAESLAFERAHYFKNKLELLEKYQAKSMVANPAIHDLDVFGIESDEKSAYVNFLKIKNGAVILTKTVELKKKLDETDGELLLTAIIRLRDQFNSESLEIIANIPLEEEFEGLNFAVPKIGDKKKLVELSLKNAKYYKKEKLLASGEVQDKKNRVLRQLQSDLSLKELPMHIECFDNSNIQGTNPVASMVSFINGKPANKEYRHFHIKTVTGPNDFASMKEIVGRRYHRILEDAKPLPNLIVVDGGKGQLSSAVEALKELGIYGQVPIIGIAKRLEEIYFPEDNYPLHIDKKSESLRLIQKIRDEAHRFAITFHRQVRSKNAFNTKLTDIEGIGENTANKLLKHFRSFKKIQEADINALAEVVGKDKAEKVYLAVRGDGEKGVG</sequence>
<reference evidence="10" key="1">
    <citation type="submission" date="2022-08" db="EMBL/GenBank/DDBJ databases">
        <authorList>
            <person name="Zhang D."/>
        </authorList>
    </citation>
    <scope>NUCLEOTIDE SEQUENCE</scope>
    <source>
        <strain evidence="10">XJ19-11</strain>
    </source>
</reference>
<dbReference type="SUPFAM" id="SSF47781">
    <property type="entry name" value="RuvA domain 2-like"/>
    <property type="match status" value="1"/>
</dbReference>
<keyword evidence="11" id="KW-1185">Reference proteome</keyword>
<dbReference type="InterPro" id="IPR047296">
    <property type="entry name" value="GIY-YIG_UvrC_Cho"/>
</dbReference>
<dbReference type="CDD" id="cd10434">
    <property type="entry name" value="GIY-YIG_UvrC_Cho"/>
    <property type="match status" value="1"/>
</dbReference>
<keyword evidence="5 7" id="KW-0234">DNA repair</keyword>
<keyword evidence="6 7" id="KW-0742">SOS response</keyword>
<comment type="function">
    <text evidence="7">The UvrABC repair system catalyzes the recognition and processing of DNA lesions. UvrC both incises the 5' and 3' sides of the lesion. The N-terminal half is responsible for the 3' incision and the C-terminal half is responsible for the 5' incision.</text>
</comment>
<dbReference type="InterPro" id="IPR035901">
    <property type="entry name" value="GIY-YIG_endonuc_sf"/>
</dbReference>
<proteinExistence type="inferred from homology"/>
<dbReference type="InterPro" id="IPR010994">
    <property type="entry name" value="RuvA_2-like"/>
</dbReference>
<dbReference type="HAMAP" id="MF_00203">
    <property type="entry name" value="UvrC"/>
    <property type="match status" value="1"/>
</dbReference>
<dbReference type="Pfam" id="PF22920">
    <property type="entry name" value="UvrC_RNaseH"/>
    <property type="match status" value="1"/>
</dbReference>
<dbReference type="InterPro" id="IPR036876">
    <property type="entry name" value="UVR_dom_sf"/>
</dbReference>
<feature type="domain" description="GIY-YIG" evidence="8">
    <location>
        <begin position="16"/>
        <end position="95"/>
    </location>
</feature>
<protein>
    <recommendedName>
        <fullName evidence="7">UvrABC system protein C</fullName>
        <shortName evidence="7">Protein UvrC</shortName>
    </recommendedName>
    <alternativeName>
        <fullName evidence="7">Excinuclease ABC subunit C</fullName>
    </alternativeName>
</protein>
<dbReference type="SMART" id="SM00465">
    <property type="entry name" value="GIYc"/>
    <property type="match status" value="1"/>
</dbReference>
<dbReference type="Pfam" id="PF14520">
    <property type="entry name" value="HHH_5"/>
    <property type="match status" value="1"/>
</dbReference>
<dbReference type="PANTHER" id="PTHR30562:SF1">
    <property type="entry name" value="UVRABC SYSTEM PROTEIN C"/>
    <property type="match status" value="1"/>
</dbReference>
<dbReference type="GO" id="GO:0006289">
    <property type="term" value="P:nucleotide-excision repair"/>
    <property type="evidence" value="ECO:0007669"/>
    <property type="project" value="UniProtKB-UniRule"/>
</dbReference>
<dbReference type="InterPro" id="IPR001162">
    <property type="entry name" value="UvrC_RNase_H_dom"/>
</dbReference>
<comment type="subcellular location">
    <subcellularLocation>
        <location evidence="7">Cytoplasm</location>
    </subcellularLocation>
</comment>
<dbReference type="RefSeq" id="WP_258422164.1">
    <property type="nucleotide sequence ID" value="NZ_JANSUY010000002.1"/>
</dbReference>
<comment type="similarity">
    <text evidence="7">Belongs to the UvrC family.</text>
</comment>
<comment type="caution">
    <text evidence="10">The sequence shown here is derived from an EMBL/GenBank/DDBJ whole genome shotgun (WGS) entry which is preliminary data.</text>
</comment>
<dbReference type="GO" id="GO:0009381">
    <property type="term" value="F:excinuclease ABC activity"/>
    <property type="evidence" value="ECO:0007669"/>
    <property type="project" value="UniProtKB-UniRule"/>
</dbReference>
<comment type="subunit">
    <text evidence="7">Interacts with UvrB in an incision complex.</text>
</comment>
<dbReference type="Proteomes" id="UP001142175">
    <property type="component" value="Unassembled WGS sequence"/>
</dbReference>
<evidence type="ECO:0000259" key="9">
    <source>
        <dbReference type="PROSITE" id="PS50165"/>
    </source>
</evidence>
<evidence type="ECO:0000259" key="8">
    <source>
        <dbReference type="PROSITE" id="PS50164"/>
    </source>
</evidence>
<dbReference type="InterPro" id="IPR050066">
    <property type="entry name" value="UvrABC_protein_C"/>
</dbReference>
<dbReference type="AlphaFoldDB" id="A0A9X2P416"/>
<gene>
    <name evidence="7 10" type="primary">uvrC</name>
    <name evidence="10" type="ORF">NU887_04495</name>
</gene>
<dbReference type="SUPFAM" id="SSF46600">
    <property type="entry name" value="C-terminal UvrC-binding domain of UvrB"/>
    <property type="match status" value="1"/>
</dbReference>
<dbReference type="Gene3D" id="1.10.150.20">
    <property type="entry name" value="5' to 3' exonuclease, C-terminal subdomain"/>
    <property type="match status" value="1"/>
</dbReference>
<dbReference type="FunFam" id="3.40.1440.10:FF:000001">
    <property type="entry name" value="UvrABC system protein C"/>
    <property type="match status" value="1"/>
</dbReference>
<dbReference type="PROSITE" id="PS50165">
    <property type="entry name" value="UVRC"/>
    <property type="match status" value="1"/>
</dbReference>
<keyword evidence="4 7" id="KW-0267">Excision nuclease</keyword>
<dbReference type="GO" id="GO:0009380">
    <property type="term" value="C:excinuclease repair complex"/>
    <property type="evidence" value="ECO:0007669"/>
    <property type="project" value="InterPro"/>
</dbReference>
<evidence type="ECO:0000256" key="4">
    <source>
        <dbReference type="ARBA" id="ARBA00022881"/>
    </source>
</evidence>
<dbReference type="Gene3D" id="3.40.1440.10">
    <property type="entry name" value="GIY-YIG endonuclease"/>
    <property type="match status" value="1"/>
</dbReference>
<dbReference type="InterPro" id="IPR004791">
    <property type="entry name" value="UvrC"/>
</dbReference>
<dbReference type="GO" id="GO:0009432">
    <property type="term" value="P:SOS response"/>
    <property type="evidence" value="ECO:0007669"/>
    <property type="project" value="UniProtKB-UniRule"/>
</dbReference>
<dbReference type="Gene3D" id="3.30.420.340">
    <property type="entry name" value="UvrC, RNAse H endonuclease domain"/>
    <property type="match status" value="1"/>
</dbReference>
<evidence type="ECO:0000313" key="11">
    <source>
        <dbReference type="Proteomes" id="UP001142175"/>
    </source>
</evidence>
<organism evidence="10 11">
    <name type="scientific">Aquiflexum gelatinilyticum</name>
    <dbReference type="NCBI Taxonomy" id="2961943"/>
    <lineage>
        <taxon>Bacteria</taxon>
        <taxon>Pseudomonadati</taxon>
        <taxon>Bacteroidota</taxon>
        <taxon>Cytophagia</taxon>
        <taxon>Cytophagales</taxon>
        <taxon>Cyclobacteriaceae</taxon>
        <taxon>Aquiflexum</taxon>
    </lineage>
</organism>
<dbReference type="NCBIfam" id="TIGR00194">
    <property type="entry name" value="uvrC"/>
    <property type="match status" value="1"/>
</dbReference>
<dbReference type="InterPro" id="IPR038476">
    <property type="entry name" value="UvrC_RNase_H_dom_sf"/>
</dbReference>
<dbReference type="GO" id="GO:0003677">
    <property type="term" value="F:DNA binding"/>
    <property type="evidence" value="ECO:0007669"/>
    <property type="project" value="UniProtKB-UniRule"/>
</dbReference>
<dbReference type="Pfam" id="PF08459">
    <property type="entry name" value="UvrC_RNaseH_dom"/>
    <property type="match status" value="1"/>
</dbReference>
<dbReference type="PROSITE" id="PS50164">
    <property type="entry name" value="GIY_YIG"/>
    <property type="match status" value="1"/>
</dbReference>
<dbReference type="InterPro" id="IPR000305">
    <property type="entry name" value="GIY-YIG_endonuc"/>
</dbReference>
<evidence type="ECO:0000256" key="6">
    <source>
        <dbReference type="ARBA" id="ARBA00023236"/>
    </source>
</evidence>
<dbReference type="EMBL" id="JANSUY010000002">
    <property type="protein sequence ID" value="MCR9014281.1"/>
    <property type="molecule type" value="Genomic_DNA"/>
</dbReference>
<evidence type="ECO:0000313" key="10">
    <source>
        <dbReference type="EMBL" id="MCR9014281.1"/>
    </source>
</evidence>
<evidence type="ECO:0000256" key="5">
    <source>
        <dbReference type="ARBA" id="ARBA00023204"/>
    </source>
</evidence>
<dbReference type="SUPFAM" id="SSF82771">
    <property type="entry name" value="GIY-YIG endonuclease"/>
    <property type="match status" value="1"/>
</dbReference>
<keyword evidence="1 7" id="KW-0963">Cytoplasm</keyword>
<dbReference type="GO" id="GO:0005737">
    <property type="term" value="C:cytoplasm"/>
    <property type="evidence" value="ECO:0007669"/>
    <property type="project" value="UniProtKB-SubCell"/>
</dbReference>
<accession>A0A9X2P416</accession>
<evidence type="ECO:0000256" key="7">
    <source>
        <dbReference type="HAMAP-Rule" id="MF_00203"/>
    </source>
</evidence>